<feature type="non-terminal residue" evidence="2">
    <location>
        <position position="1"/>
    </location>
</feature>
<gene>
    <name evidence="2" type="ORF">NDU88_002471</name>
</gene>
<evidence type="ECO:0000256" key="1">
    <source>
        <dbReference type="SAM" id="Phobius"/>
    </source>
</evidence>
<evidence type="ECO:0000313" key="2">
    <source>
        <dbReference type="EMBL" id="KAJ1097351.1"/>
    </source>
</evidence>
<evidence type="ECO:0008006" key="4">
    <source>
        <dbReference type="Google" id="ProtNLM"/>
    </source>
</evidence>
<dbReference type="EMBL" id="JANPWB010000014">
    <property type="protein sequence ID" value="KAJ1097351.1"/>
    <property type="molecule type" value="Genomic_DNA"/>
</dbReference>
<keyword evidence="1" id="KW-0812">Transmembrane</keyword>
<dbReference type="AlphaFoldDB" id="A0AAV7M0P0"/>
<comment type="caution">
    <text evidence="2">The sequence shown here is derived from an EMBL/GenBank/DDBJ whole genome shotgun (WGS) entry which is preliminary data.</text>
</comment>
<keyword evidence="1" id="KW-0472">Membrane</keyword>
<reference evidence="2" key="1">
    <citation type="journal article" date="2022" name="bioRxiv">
        <title>Sequencing and chromosome-scale assembly of the giantPleurodeles waltlgenome.</title>
        <authorList>
            <person name="Brown T."/>
            <person name="Elewa A."/>
            <person name="Iarovenko S."/>
            <person name="Subramanian E."/>
            <person name="Araus A.J."/>
            <person name="Petzold A."/>
            <person name="Susuki M."/>
            <person name="Suzuki K.-i.T."/>
            <person name="Hayashi T."/>
            <person name="Toyoda A."/>
            <person name="Oliveira C."/>
            <person name="Osipova E."/>
            <person name="Leigh N.D."/>
            <person name="Simon A."/>
            <person name="Yun M.H."/>
        </authorList>
    </citation>
    <scope>NUCLEOTIDE SEQUENCE</scope>
    <source>
        <strain evidence="2">20211129_DDA</strain>
        <tissue evidence="2">Liver</tissue>
    </source>
</reference>
<keyword evidence="1" id="KW-1133">Transmembrane helix</keyword>
<organism evidence="2 3">
    <name type="scientific">Pleurodeles waltl</name>
    <name type="common">Iberian ribbed newt</name>
    <dbReference type="NCBI Taxonomy" id="8319"/>
    <lineage>
        <taxon>Eukaryota</taxon>
        <taxon>Metazoa</taxon>
        <taxon>Chordata</taxon>
        <taxon>Craniata</taxon>
        <taxon>Vertebrata</taxon>
        <taxon>Euteleostomi</taxon>
        <taxon>Amphibia</taxon>
        <taxon>Batrachia</taxon>
        <taxon>Caudata</taxon>
        <taxon>Salamandroidea</taxon>
        <taxon>Salamandridae</taxon>
        <taxon>Pleurodelinae</taxon>
        <taxon>Pleurodeles</taxon>
    </lineage>
</organism>
<accession>A0AAV7M0P0</accession>
<dbReference type="Proteomes" id="UP001066276">
    <property type="component" value="Chromosome 10"/>
</dbReference>
<feature type="transmembrane region" description="Helical" evidence="1">
    <location>
        <begin position="33"/>
        <end position="51"/>
    </location>
</feature>
<feature type="non-terminal residue" evidence="2">
    <location>
        <position position="67"/>
    </location>
</feature>
<sequence>VSSLVSCDACTCPSCSCSIFAFRNFSWQCRPPMLALCCCICFCNAAIFLFCRRFCCNIADSRPPKKE</sequence>
<evidence type="ECO:0000313" key="3">
    <source>
        <dbReference type="Proteomes" id="UP001066276"/>
    </source>
</evidence>
<keyword evidence="3" id="KW-1185">Reference proteome</keyword>
<protein>
    <recommendedName>
        <fullName evidence="4">Agouti signaling protein</fullName>
    </recommendedName>
</protein>
<name>A0AAV7M0P0_PLEWA</name>
<proteinExistence type="predicted"/>